<evidence type="ECO:0000313" key="1">
    <source>
        <dbReference type="Proteomes" id="UP000050761"/>
    </source>
</evidence>
<proteinExistence type="predicted"/>
<reference evidence="2" key="1">
    <citation type="submission" date="2019-09" db="UniProtKB">
        <authorList>
            <consortium name="WormBaseParasite"/>
        </authorList>
    </citation>
    <scope>IDENTIFICATION</scope>
</reference>
<dbReference type="Proteomes" id="UP000050761">
    <property type="component" value="Unassembled WGS sequence"/>
</dbReference>
<sequence length="64" mass="7504">LGLSWVWHFLNTHIRIQIPDGMPPAMAKRAQTFVRFGKRAQTFVRFGKRAQTFVRFGRSVPEQM</sequence>
<protein>
    <submittedName>
        <fullName evidence="2">Acyltransferase</fullName>
    </submittedName>
</protein>
<evidence type="ECO:0000313" key="2">
    <source>
        <dbReference type="WBParaSite" id="HPBE_0001217201-mRNA-1"/>
    </source>
</evidence>
<keyword evidence="1" id="KW-1185">Reference proteome</keyword>
<organism evidence="1 2">
    <name type="scientific">Heligmosomoides polygyrus</name>
    <name type="common">Parasitic roundworm</name>
    <dbReference type="NCBI Taxonomy" id="6339"/>
    <lineage>
        <taxon>Eukaryota</taxon>
        <taxon>Metazoa</taxon>
        <taxon>Ecdysozoa</taxon>
        <taxon>Nematoda</taxon>
        <taxon>Chromadorea</taxon>
        <taxon>Rhabditida</taxon>
        <taxon>Rhabditina</taxon>
        <taxon>Rhabditomorpha</taxon>
        <taxon>Strongyloidea</taxon>
        <taxon>Heligmosomidae</taxon>
        <taxon>Heligmosomoides</taxon>
    </lineage>
</organism>
<name>A0A183FV72_HELPZ</name>
<dbReference type="WBParaSite" id="HPBE_0001217201-mRNA-1">
    <property type="protein sequence ID" value="HPBE_0001217201-mRNA-1"/>
    <property type="gene ID" value="HPBE_0001217201"/>
</dbReference>
<accession>A0A183FV72</accession>
<dbReference type="AlphaFoldDB" id="A0A183FV72"/>